<reference evidence="3" key="1">
    <citation type="submission" date="2020-06" db="EMBL/GenBank/DDBJ databases">
        <title>Draft genomic sequence of Geomonas sp. Red330.</title>
        <authorList>
            <person name="Itoh H."/>
            <person name="Zhenxing X."/>
            <person name="Ushijima N."/>
            <person name="Masuda Y."/>
            <person name="Shiratori Y."/>
            <person name="Senoo K."/>
        </authorList>
    </citation>
    <scope>NUCLEOTIDE SEQUENCE [LARGE SCALE GENOMIC DNA]</scope>
    <source>
        <strain evidence="3">Red330</strain>
    </source>
</reference>
<evidence type="ECO:0000259" key="1">
    <source>
        <dbReference type="PROSITE" id="PS50943"/>
    </source>
</evidence>
<accession>A0A6V8MPP3</accession>
<dbReference type="InterPro" id="IPR001387">
    <property type="entry name" value="Cro/C1-type_HTH"/>
</dbReference>
<evidence type="ECO:0000313" key="2">
    <source>
        <dbReference type="EMBL" id="GFO62018.1"/>
    </source>
</evidence>
<dbReference type="InterPro" id="IPR010982">
    <property type="entry name" value="Lambda_DNA-bd_dom_sf"/>
</dbReference>
<dbReference type="EMBL" id="BLXX01000024">
    <property type="protein sequence ID" value="GFO62018.1"/>
    <property type="molecule type" value="Genomic_DNA"/>
</dbReference>
<keyword evidence="3" id="KW-1185">Reference proteome</keyword>
<dbReference type="AlphaFoldDB" id="A0A6V8MPP3"/>
<dbReference type="CDD" id="cd00093">
    <property type="entry name" value="HTH_XRE"/>
    <property type="match status" value="1"/>
</dbReference>
<dbReference type="SUPFAM" id="SSF47413">
    <property type="entry name" value="lambda repressor-like DNA-binding domains"/>
    <property type="match status" value="1"/>
</dbReference>
<sequence length="142" mass="16690">MGKTYPRVVELLRREFEDKGVTKYLFCKKTGINPTSVERYLHGISEPSQVSLEKLATYFETSVAWLRGDDEDKCWLSEEESRELVEDILLRTFRQENPRKKGESEAEYEKRVAALGEEKKVFWSNIYEEAVRMRRAKKASES</sequence>
<dbReference type="RefSeq" id="WP_183356800.1">
    <property type="nucleotide sequence ID" value="NZ_BLXX01000024.1"/>
</dbReference>
<proteinExistence type="predicted"/>
<dbReference type="Gene3D" id="1.10.260.40">
    <property type="entry name" value="lambda repressor-like DNA-binding domains"/>
    <property type="match status" value="1"/>
</dbReference>
<name>A0A6V8MPP3_9BACT</name>
<evidence type="ECO:0000313" key="3">
    <source>
        <dbReference type="Proteomes" id="UP000556026"/>
    </source>
</evidence>
<dbReference type="SMART" id="SM00530">
    <property type="entry name" value="HTH_XRE"/>
    <property type="match status" value="1"/>
</dbReference>
<comment type="caution">
    <text evidence="2">The sequence shown here is derived from an EMBL/GenBank/DDBJ whole genome shotgun (WGS) entry which is preliminary data.</text>
</comment>
<dbReference type="GO" id="GO:0003677">
    <property type="term" value="F:DNA binding"/>
    <property type="evidence" value="ECO:0007669"/>
    <property type="project" value="InterPro"/>
</dbReference>
<feature type="domain" description="HTH cro/C1-type" evidence="1">
    <location>
        <begin position="12"/>
        <end position="66"/>
    </location>
</feature>
<dbReference type="Proteomes" id="UP000556026">
    <property type="component" value="Unassembled WGS sequence"/>
</dbReference>
<dbReference type="PROSITE" id="PS50943">
    <property type="entry name" value="HTH_CROC1"/>
    <property type="match status" value="1"/>
</dbReference>
<dbReference type="Pfam" id="PF01381">
    <property type="entry name" value="HTH_3"/>
    <property type="match status" value="1"/>
</dbReference>
<organism evidence="2 3">
    <name type="scientific">Geomonas silvestris</name>
    <dbReference type="NCBI Taxonomy" id="2740184"/>
    <lineage>
        <taxon>Bacteria</taxon>
        <taxon>Pseudomonadati</taxon>
        <taxon>Thermodesulfobacteriota</taxon>
        <taxon>Desulfuromonadia</taxon>
        <taxon>Geobacterales</taxon>
        <taxon>Geobacteraceae</taxon>
        <taxon>Geomonas</taxon>
    </lineage>
</organism>
<protein>
    <recommendedName>
        <fullName evidence="1">HTH cro/C1-type domain-containing protein</fullName>
    </recommendedName>
</protein>
<gene>
    <name evidence="2" type="ORF">GMST_43430</name>
</gene>